<dbReference type="RefSeq" id="WP_221405406.1">
    <property type="nucleotide sequence ID" value="NZ_FOLE01000009.1"/>
</dbReference>
<protein>
    <submittedName>
        <fullName evidence="3">Polyisoprenoid-binding protein YceI</fullName>
    </submittedName>
</protein>
<dbReference type="Proteomes" id="UP000199514">
    <property type="component" value="Unassembled WGS sequence"/>
</dbReference>
<dbReference type="AlphaFoldDB" id="A0A1I1M020"/>
<feature type="chain" id="PRO_5011658204" evidence="1">
    <location>
        <begin position="24"/>
        <end position="190"/>
    </location>
</feature>
<evidence type="ECO:0000313" key="3">
    <source>
        <dbReference type="EMBL" id="SFC75040.1"/>
    </source>
</evidence>
<dbReference type="SMART" id="SM00867">
    <property type="entry name" value="YceI"/>
    <property type="match status" value="1"/>
</dbReference>
<dbReference type="EMBL" id="FOLE01000009">
    <property type="protein sequence ID" value="SFC75040.1"/>
    <property type="molecule type" value="Genomic_DNA"/>
</dbReference>
<dbReference type="InterPro" id="IPR036761">
    <property type="entry name" value="TTHA0802/YceI-like_sf"/>
</dbReference>
<organism evidence="3 4">
    <name type="scientific">Flexibacter flexilis DSM 6793</name>
    <dbReference type="NCBI Taxonomy" id="927664"/>
    <lineage>
        <taxon>Bacteria</taxon>
        <taxon>Pseudomonadati</taxon>
        <taxon>Bacteroidota</taxon>
        <taxon>Cytophagia</taxon>
        <taxon>Cytophagales</taxon>
        <taxon>Flexibacteraceae</taxon>
        <taxon>Flexibacter</taxon>
    </lineage>
</organism>
<dbReference type="PANTHER" id="PTHR34406">
    <property type="entry name" value="PROTEIN YCEI"/>
    <property type="match status" value="1"/>
</dbReference>
<gene>
    <name evidence="3" type="ORF">SAMN05421780_10975</name>
</gene>
<reference evidence="3 4" key="1">
    <citation type="submission" date="2016-10" db="EMBL/GenBank/DDBJ databases">
        <authorList>
            <person name="de Groot N.N."/>
        </authorList>
    </citation>
    <scope>NUCLEOTIDE SEQUENCE [LARGE SCALE GENOMIC DNA]</scope>
    <source>
        <strain evidence="3 4">DSM 6793</strain>
    </source>
</reference>
<dbReference type="SUPFAM" id="SSF101874">
    <property type="entry name" value="YceI-like"/>
    <property type="match status" value="1"/>
</dbReference>
<evidence type="ECO:0000256" key="1">
    <source>
        <dbReference type="SAM" id="SignalP"/>
    </source>
</evidence>
<name>A0A1I1M020_9BACT</name>
<feature type="signal peptide" evidence="1">
    <location>
        <begin position="1"/>
        <end position="23"/>
    </location>
</feature>
<keyword evidence="4" id="KW-1185">Reference proteome</keyword>
<proteinExistence type="predicted"/>
<dbReference type="STRING" id="927664.SAMN05421780_10975"/>
<keyword evidence="1" id="KW-0732">Signal</keyword>
<evidence type="ECO:0000313" key="4">
    <source>
        <dbReference type="Proteomes" id="UP000199514"/>
    </source>
</evidence>
<dbReference type="Pfam" id="PF04264">
    <property type="entry name" value="YceI"/>
    <property type="match status" value="1"/>
</dbReference>
<sequence>MKKIVYFGLILTATVLSSTAAMAQGKFFSKNATISFDAEGKLDDVEEIKAKTTSATCVYDAASGAFEWAVPVKSFVFANSLMQEHFNENYMETSKFPKAIFKGKVQNYSTIDLSKDGTYPAQVVGKMLMHGVSKDVTINGSFTVTKGQITGMSAFEVALKDYNIQIPSVVFMKVAEVVKISVNTPLQPLK</sequence>
<evidence type="ECO:0000259" key="2">
    <source>
        <dbReference type="SMART" id="SM00867"/>
    </source>
</evidence>
<accession>A0A1I1M020</accession>
<dbReference type="PANTHER" id="PTHR34406:SF1">
    <property type="entry name" value="PROTEIN YCEI"/>
    <property type="match status" value="1"/>
</dbReference>
<dbReference type="InterPro" id="IPR007372">
    <property type="entry name" value="Lipid/polyisoprenoid-bd_YceI"/>
</dbReference>
<feature type="domain" description="Lipid/polyisoprenoid-binding YceI-like" evidence="2">
    <location>
        <begin position="26"/>
        <end position="187"/>
    </location>
</feature>
<dbReference type="Gene3D" id="2.40.128.110">
    <property type="entry name" value="Lipid/polyisoprenoid-binding, YceI-like"/>
    <property type="match status" value="1"/>
</dbReference>